<evidence type="ECO:0000313" key="1">
    <source>
        <dbReference type="EnsemblProtists" id="HpaP807666"/>
    </source>
</evidence>
<sequence>MPTSLSRFALSCLCISDAPSQPFCLENSASLVTGNIDILFNDQEQGNLKKQHFLPKKHHFCLSTHDSCRLDCYLSCSMPADVKRKAMPILEDH</sequence>
<evidence type="ECO:0000313" key="2">
    <source>
        <dbReference type="Proteomes" id="UP000011713"/>
    </source>
</evidence>
<accession>M4BMM9</accession>
<keyword evidence="2" id="KW-1185">Reference proteome</keyword>
<dbReference type="HOGENOM" id="CLU_2404250_0_0_1"/>
<dbReference type="InParanoid" id="M4BMM9"/>
<dbReference type="EMBL" id="JH598426">
    <property type="status" value="NOT_ANNOTATED_CDS"/>
    <property type="molecule type" value="Genomic_DNA"/>
</dbReference>
<proteinExistence type="predicted"/>
<organism evidence="1 2">
    <name type="scientific">Hyaloperonospora arabidopsidis (strain Emoy2)</name>
    <name type="common">Downy mildew agent</name>
    <name type="synonym">Peronospora arabidopsidis</name>
    <dbReference type="NCBI Taxonomy" id="559515"/>
    <lineage>
        <taxon>Eukaryota</taxon>
        <taxon>Sar</taxon>
        <taxon>Stramenopiles</taxon>
        <taxon>Oomycota</taxon>
        <taxon>Peronosporomycetes</taxon>
        <taxon>Peronosporales</taxon>
        <taxon>Peronosporaceae</taxon>
        <taxon>Hyaloperonospora</taxon>
    </lineage>
</organism>
<dbReference type="VEuPathDB" id="FungiDB:HpaG807666"/>
<protein>
    <submittedName>
        <fullName evidence="1">Uncharacterized protein</fullName>
    </submittedName>
</protein>
<name>M4BMM9_HYAAE</name>
<dbReference type="Proteomes" id="UP000011713">
    <property type="component" value="Unassembled WGS sequence"/>
</dbReference>
<dbReference type="EnsemblProtists" id="HpaT807666">
    <property type="protein sequence ID" value="HpaP807666"/>
    <property type="gene ID" value="HpaG807666"/>
</dbReference>
<dbReference type="AlphaFoldDB" id="M4BMM9"/>
<reference evidence="2" key="1">
    <citation type="journal article" date="2010" name="Science">
        <title>Signatures of adaptation to obligate biotrophy in the Hyaloperonospora arabidopsidis genome.</title>
        <authorList>
            <person name="Baxter L."/>
            <person name="Tripathy S."/>
            <person name="Ishaque N."/>
            <person name="Boot N."/>
            <person name="Cabral A."/>
            <person name="Kemen E."/>
            <person name="Thines M."/>
            <person name="Ah-Fong A."/>
            <person name="Anderson R."/>
            <person name="Badejoko W."/>
            <person name="Bittner-Eddy P."/>
            <person name="Boore J.L."/>
            <person name="Chibucos M.C."/>
            <person name="Coates M."/>
            <person name="Dehal P."/>
            <person name="Delehaunty K."/>
            <person name="Dong S."/>
            <person name="Downton P."/>
            <person name="Dumas B."/>
            <person name="Fabro G."/>
            <person name="Fronick C."/>
            <person name="Fuerstenberg S.I."/>
            <person name="Fulton L."/>
            <person name="Gaulin E."/>
            <person name="Govers F."/>
            <person name="Hughes L."/>
            <person name="Humphray S."/>
            <person name="Jiang R.H."/>
            <person name="Judelson H."/>
            <person name="Kamoun S."/>
            <person name="Kyung K."/>
            <person name="Meijer H."/>
            <person name="Minx P."/>
            <person name="Morris P."/>
            <person name="Nelson J."/>
            <person name="Phuntumart V."/>
            <person name="Qutob D."/>
            <person name="Rehmany A."/>
            <person name="Rougon-Cardoso A."/>
            <person name="Ryden P."/>
            <person name="Torto-Alalibo T."/>
            <person name="Studholme D."/>
            <person name="Wang Y."/>
            <person name="Win J."/>
            <person name="Wood J."/>
            <person name="Clifton S.W."/>
            <person name="Rogers J."/>
            <person name="Van den Ackerveken G."/>
            <person name="Jones J.D."/>
            <person name="McDowell J.M."/>
            <person name="Beynon J."/>
            <person name="Tyler B.M."/>
        </authorList>
    </citation>
    <scope>NUCLEOTIDE SEQUENCE [LARGE SCALE GENOMIC DNA]</scope>
    <source>
        <strain evidence="2">Emoy2</strain>
    </source>
</reference>
<reference evidence="1" key="2">
    <citation type="submission" date="2015-06" db="UniProtKB">
        <authorList>
            <consortium name="EnsemblProtists"/>
        </authorList>
    </citation>
    <scope>IDENTIFICATION</scope>
    <source>
        <strain evidence="1">Emoy2</strain>
    </source>
</reference>